<dbReference type="EMBL" id="VTEQ01000005">
    <property type="protein sequence ID" value="TYS52513.1"/>
    <property type="molecule type" value="Genomic_DNA"/>
</dbReference>
<keyword evidence="1" id="KW-0175">Coiled coil</keyword>
<evidence type="ECO:0000313" key="2">
    <source>
        <dbReference type="EMBL" id="TYS52513.1"/>
    </source>
</evidence>
<comment type="caution">
    <text evidence="2">The sequence shown here is derived from an EMBL/GenBank/DDBJ whole genome shotgun (WGS) entry which is preliminary data.</text>
</comment>
<accession>A0A5D4RMB9</accession>
<reference evidence="2 3" key="1">
    <citation type="submission" date="2019-08" db="EMBL/GenBank/DDBJ databases">
        <title>Bacillus genomes from the desert of Cuatro Cienegas, Coahuila.</title>
        <authorList>
            <person name="Olmedo-Alvarez G."/>
        </authorList>
    </citation>
    <scope>NUCLEOTIDE SEQUENCE [LARGE SCALE GENOMIC DNA]</scope>
    <source>
        <strain evidence="2 3">CH108_3D</strain>
    </source>
</reference>
<dbReference type="Proteomes" id="UP000322997">
    <property type="component" value="Unassembled WGS sequence"/>
</dbReference>
<name>A0A5D4RMB9_9BACI</name>
<dbReference type="AlphaFoldDB" id="A0A5D4RMB9"/>
<sequence>MERELKRSKYLAEAAALTNNLENVREALIEFEDSAGLFRHTNQTYSSEWSGKTRQAYDSLVEELNQTEQIVYDVHRELMAEINSEIDRLFEKVRELK</sequence>
<protein>
    <recommendedName>
        <fullName evidence="4">DUF5082 domain-containing protein</fullName>
    </recommendedName>
</protein>
<evidence type="ECO:0000256" key="1">
    <source>
        <dbReference type="SAM" id="Coils"/>
    </source>
</evidence>
<evidence type="ECO:0008006" key="4">
    <source>
        <dbReference type="Google" id="ProtNLM"/>
    </source>
</evidence>
<proteinExistence type="predicted"/>
<evidence type="ECO:0000313" key="3">
    <source>
        <dbReference type="Proteomes" id="UP000322997"/>
    </source>
</evidence>
<gene>
    <name evidence="2" type="ORF">FZC83_16930</name>
</gene>
<feature type="coiled-coil region" evidence="1">
    <location>
        <begin position="7"/>
        <end position="34"/>
    </location>
</feature>
<dbReference type="RefSeq" id="WP_048015934.1">
    <property type="nucleotide sequence ID" value="NZ_CP085398.1"/>
</dbReference>
<organism evidence="2 3">
    <name type="scientific">Rossellomorea marisflavi</name>
    <dbReference type="NCBI Taxonomy" id="189381"/>
    <lineage>
        <taxon>Bacteria</taxon>
        <taxon>Bacillati</taxon>
        <taxon>Bacillota</taxon>
        <taxon>Bacilli</taxon>
        <taxon>Bacillales</taxon>
        <taxon>Bacillaceae</taxon>
        <taxon>Rossellomorea</taxon>
    </lineage>
</organism>